<dbReference type="Gene3D" id="3.40.50.300">
    <property type="entry name" value="P-loop containing nucleotide triphosphate hydrolases"/>
    <property type="match status" value="1"/>
</dbReference>
<dbReference type="Proteomes" id="UP000219058">
    <property type="component" value="Unassembled WGS sequence"/>
</dbReference>
<evidence type="ECO:0000313" key="1">
    <source>
        <dbReference type="EMBL" id="PDP61403.1"/>
    </source>
</evidence>
<sequence length="1075" mass="124959">MVKTFNLSANIENGFAEGMQYLVTPNARNAIHNIVNDFKSGIHSFTIIGSYGTGKSSFLLALESDLKKTGKQNYLLDARILSDVKSFEIMNIVGDYTEMSTLLSKALNVEGNTNSILDNLKNHYDQCQKEGKFLLIVVDEFGKVLEHAAKNNPETELYFLQKLSELVNVPTRQMMLLMVLHQNFSAYAKGLTETQTNEWIKVKGRFKEITFVEPVEQLLQLASKQLKEERKINDANNIEPLYRLAKETGYVSNDFPLETAKQLFPLDSFSAYTITKAIQRYGQNERSLFTFLAAKGSNSISEFEPAKQLTYNLQKVYDYILYNFYSYLKDANADSMSWSTIQVSIERVEGQEWDSKEDMSQAVNLVKAIGLLNLFGTAGFKLTAEHMTTYAKEAMAINNAKAIIQKLTAKKIVRYAVYKERLMLFEGTDVDLEAEIRKAGLIVPRPVAFVDELNVFFNKRISQVKAHFYQKGTPRFFDYMICEEPQDIIPTGDTDGFIELIYSTQKNVLTEIKRLSLETDHALVFAYFTNTKDIVNHLYNIKKYIYLLEHVLDKSDRVAVNEIQKLREYEEALLNKTINDNLFSYKNCVIWVFGGKEQKVNSHRDFNQLLSKVCNEVYSKTPVMVNELFNRHKLSGMITQARKSYLTYLTKHYSEDRMGFPENKFPPEKTIYFSLLLNTGLHQNGGFADSPTNKGFMPLWEACEEFLQSTENKARKVSELIKILSAQPYKLKYGFLEFWIPTYLFIKRQDFALYDASRGAFIPNVNMEFFDLLQKHPGDFEVKKFAIDGVKLGFFNQYRRFINLGEEFSISNSSFIETIKPFLNFYMRLNDYTKHTRKFNHESTMKFRDVLAKAKDPEKAFFNDLPEALGFDHAKLKHEEFIREYGNIIQRAIRELRSCYTQLIDRIEERLVDKFGLQSYEYSEYILEVRKRLANVKVYLLTDKQREFYHHVMTEYDTRTLWYQSICYTILEQRLDALRDEQEDKLVDDLIYLFRECEKYADISKKVDDTDKNEAYSFDMVTNNGTNIRTQTYVLPEKDKTKADELEKKISQLLSGDSNVDICTLLSILNKKMNK</sequence>
<dbReference type="RefSeq" id="WP_097549244.1">
    <property type="nucleotide sequence ID" value="NZ_NSLY01000001.1"/>
</dbReference>
<reference evidence="1 2" key="1">
    <citation type="submission" date="2017-09" db="EMBL/GenBank/DDBJ databases">
        <title>Phase variable restriction modification systems are present in the genome sequences of periodontal pathogens Prevotella intermedia, Tannerella forsythia and Porphyromonas gingivalis.</title>
        <authorList>
            <person name="Haigh R.D."/>
            <person name="Crawford L."/>
            <person name="Ralph J."/>
            <person name="Wanford J."/>
            <person name="Vartoukian S.R."/>
            <person name="Hijazib K."/>
            <person name="Wade W."/>
            <person name="Oggioni M.R."/>
        </authorList>
    </citation>
    <scope>NUCLEOTIDE SEQUENCE [LARGE SCALE GENOMIC DNA]</scope>
    <source>
        <strain evidence="1 2">WW2834</strain>
    </source>
</reference>
<dbReference type="SUPFAM" id="SSF52540">
    <property type="entry name" value="P-loop containing nucleoside triphosphate hydrolases"/>
    <property type="match status" value="1"/>
</dbReference>
<protein>
    <recommendedName>
        <fullName evidence="3">ATP-binding protein</fullName>
    </recommendedName>
</protein>
<evidence type="ECO:0000313" key="2">
    <source>
        <dbReference type="Proteomes" id="UP000219058"/>
    </source>
</evidence>
<name>A0A2A6EI14_PREIN</name>
<dbReference type="EMBL" id="NSLY01000001">
    <property type="protein sequence ID" value="PDP61403.1"/>
    <property type="molecule type" value="Genomic_DNA"/>
</dbReference>
<dbReference type="InterPro" id="IPR027417">
    <property type="entry name" value="P-loop_NTPase"/>
</dbReference>
<organism evidence="1 2">
    <name type="scientific">Prevotella intermedia</name>
    <dbReference type="NCBI Taxonomy" id="28131"/>
    <lineage>
        <taxon>Bacteria</taxon>
        <taxon>Pseudomonadati</taxon>
        <taxon>Bacteroidota</taxon>
        <taxon>Bacteroidia</taxon>
        <taxon>Bacteroidales</taxon>
        <taxon>Prevotellaceae</taxon>
        <taxon>Prevotella</taxon>
    </lineage>
</organism>
<dbReference type="AlphaFoldDB" id="A0A2A6EI14"/>
<gene>
    <name evidence="1" type="ORF">CLI71_00115</name>
</gene>
<comment type="caution">
    <text evidence="1">The sequence shown here is derived from an EMBL/GenBank/DDBJ whole genome shotgun (WGS) entry which is preliminary data.</text>
</comment>
<evidence type="ECO:0008006" key="3">
    <source>
        <dbReference type="Google" id="ProtNLM"/>
    </source>
</evidence>
<accession>A0A2A6EI14</accession>
<proteinExistence type="predicted"/>